<keyword evidence="11 12" id="KW-0131">Cell cycle</keyword>
<dbReference type="Pfam" id="PF02687">
    <property type="entry name" value="FtsX"/>
    <property type="match status" value="1"/>
</dbReference>
<dbReference type="PIRSF" id="PIRSF003097">
    <property type="entry name" value="FtsX"/>
    <property type="match status" value="1"/>
</dbReference>
<name>A0A2A4ALH3_9CORY</name>
<accession>A0A2A4ALH3</accession>
<comment type="function">
    <text evidence="1">Part of the ABC transporter FtsEX involved in cellular division.</text>
</comment>
<dbReference type="PANTHER" id="PTHR47755">
    <property type="entry name" value="CELL DIVISION PROTEIN FTSX"/>
    <property type="match status" value="1"/>
</dbReference>
<comment type="subcellular location">
    <subcellularLocation>
        <location evidence="2">Cell membrane</location>
        <topology evidence="2">Multi-pass membrane protein</topology>
    </subcellularLocation>
</comment>
<feature type="transmembrane region" description="Helical" evidence="13">
    <location>
        <begin position="21"/>
        <end position="41"/>
    </location>
</feature>
<keyword evidence="7 12" id="KW-0132">Cell division</keyword>
<keyword evidence="9 13" id="KW-1133">Transmembrane helix</keyword>
<comment type="similarity">
    <text evidence="3 12">Belongs to the ABC-4 integral membrane protein family. FtsX subfamily.</text>
</comment>
<feature type="domain" description="FtsX extracellular" evidence="15">
    <location>
        <begin position="56"/>
        <end position="154"/>
    </location>
</feature>
<dbReference type="Proteomes" id="UP000218690">
    <property type="component" value="Unassembled WGS sequence"/>
</dbReference>
<evidence type="ECO:0000256" key="1">
    <source>
        <dbReference type="ARBA" id="ARBA00003552"/>
    </source>
</evidence>
<feature type="transmembrane region" description="Helical" evidence="13">
    <location>
        <begin position="271"/>
        <end position="294"/>
    </location>
</feature>
<organism evidence="16 17">
    <name type="scientific">Corynebacterium accolens</name>
    <dbReference type="NCBI Taxonomy" id="38284"/>
    <lineage>
        <taxon>Bacteria</taxon>
        <taxon>Bacillati</taxon>
        <taxon>Actinomycetota</taxon>
        <taxon>Actinomycetes</taxon>
        <taxon>Mycobacteriales</taxon>
        <taxon>Corynebacteriaceae</taxon>
        <taxon>Corynebacterium</taxon>
    </lineage>
</organism>
<evidence type="ECO:0000256" key="11">
    <source>
        <dbReference type="ARBA" id="ARBA00023306"/>
    </source>
</evidence>
<keyword evidence="10 12" id="KW-0472">Membrane</keyword>
<comment type="caution">
    <text evidence="16">The sequence shown here is derived from an EMBL/GenBank/DDBJ whole genome shotgun (WGS) entry which is preliminary data.</text>
</comment>
<evidence type="ECO:0000256" key="6">
    <source>
        <dbReference type="ARBA" id="ARBA00022475"/>
    </source>
</evidence>
<dbReference type="InterPro" id="IPR047929">
    <property type="entry name" value="FtsX_actino"/>
</dbReference>
<keyword evidence="8 13" id="KW-0812">Transmembrane</keyword>
<dbReference type="EMBL" id="NWBP01000011">
    <property type="protein sequence ID" value="PCC83329.1"/>
    <property type="molecule type" value="Genomic_DNA"/>
</dbReference>
<evidence type="ECO:0000256" key="12">
    <source>
        <dbReference type="PIRNR" id="PIRNR003097"/>
    </source>
</evidence>
<evidence type="ECO:0000256" key="9">
    <source>
        <dbReference type="ARBA" id="ARBA00022989"/>
    </source>
</evidence>
<dbReference type="GO" id="GO:0051301">
    <property type="term" value="P:cell division"/>
    <property type="evidence" value="ECO:0007669"/>
    <property type="project" value="UniProtKB-KW"/>
</dbReference>
<evidence type="ECO:0000313" key="16">
    <source>
        <dbReference type="EMBL" id="PCC83329.1"/>
    </source>
</evidence>
<evidence type="ECO:0000256" key="7">
    <source>
        <dbReference type="ARBA" id="ARBA00022618"/>
    </source>
</evidence>
<protein>
    <recommendedName>
        <fullName evidence="5 12">Cell division protein FtsX</fullName>
    </recommendedName>
</protein>
<dbReference type="Pfam" id="PF18075">
    <property type="entry name" value="FtsX_ECD"/>
    <property type="match status" value="1"/>
</dbReference>
<evidence type="ECO:0000256" key="4">
    <source>
        <dbReference type="ARBA" id="ARBA00011160"/>
    </source>
</evidence>
<gene>
    <name evidence="16" type="ORF">COM45_02910</name>
</gene>
<evidence type="ECO:0000256" key="5">
    <source>
        <dbReference type="ARBA" id="ARBA00021907"/>
    </source>
</evidence>
<proteinExistence type="inferred from homology"/>
<dbReference type="InterPro" id="IPR003838">
    <property type="entry name" value="ABC3_permease_C"/>
</dbReference>
<evidence type="ECO:0000256" key="10">
    <source>
        <dbReference type="ARBA" id="ARBA00023136"/>
    </source>
</evidence>
<dbReference type="AlphaFoldDB" id="A0A2A4ALH3"/>
<evidence type="ECO:0000256" key="3">
    <source>
        <dbReference type="ARBA" id="ARBA00007379"/>
    </source>
</evidence>
<dbReference type="NCBIfam" id="NF038346">
    <property type="entry name" value="FtsX_actino"/>
    <property type="match status" value="1"/>
</dbReference>
<evidence type="ECO:0000259" key="15">
    <source>
        <dbReference type="Pfam" id="PF18075"/>
    </source>
</evidence>
<evidence type="ECO:0000256" key="2">
    <source>
        <dbReference type="ARBA" id="ARBA00004651"/>
    </source>
</evidence>
<evidence type="ECO:0000313" key="17">
    <source>
        <dbReference type="Proteomes" id="UP000218690"/>
    </source>
</evidence>
<reference evidence="16 17" key="1">
    <citation type="submission" date="2017-09" db="EMBL/GenBank/DDBJ databases">
        <title>Draft Genome Sequence of Corynebacterium accolens AH4003.</title>
        <authorList>
            <person name="Chen Y."/>
            <person name="Oosthuysen W.F."/>
            <person name="Kelley S."/>
            <person name="Horswill A."/>
        </authorList>
    </citation>
    <scope>NUCLEOTIDE SEQUENCE [LARGE SCALE GENOMIC DNA]</scope>
    <source>
        <strain evidence="16 17">AH4003</strain>
    </source>
</reference>
<feature type="transmembrane region" description="Helical" evidence="13">
    <location>
        <begin position="177"/>
        <end position="200"/>
    </location>
</feature>
<evidence type="ECO:0000256" key="8">
    <source>
        <dbReference type="ARBA" id="ARBA00022692"/>
    </source>
</evidence>
<dbReference type="GO" id="GO:0005886">
    <property type="term" value="C:plasma membrane"/>
    <property type="evidence" value="ECO:0007669"/>
    <property type="project" value="UniProtKB-SubCell"/>
</dbReference>
<feature type="transmembrane region" description="Helical" evidence="13">
    <location>
        <begin position="221"/>
        <end position="244"/>
    </location>
</feature>
<dbReference type="Gene3D" id="3.30.70.3040">
    <property type="match status" value="1"/>
</dbReference>
<evidence type="ECO:0000256" key="13">
    <source>
        <dbReference type="SAM" id="Phobius"/>
    </source>
</evidence>
<dbReference type="PANTHER" id="PTHR47755:SF1">
    <property type="entry name" value="CELL DIVISION PROTEIN FTSX"/>
    <property type="match status" value="1"/>
</dbReference>
<sequence length="300" mass="32552">MQLGLVLREAFKGLGRNLTMTVAMVITTAISVALVVAGVLVTNMTNDTKEIYLERVEVMVQLNEDISANDPECSSPECADLKKQLESDDDVESVTYRDRQASYDRFVELFKETDPVMVEETSPDALPAAFHVRLVDPTDTAPIDAIKDNPAVGEIIDQQEEVRGAAHNLDAIRNATFVLAAVMAIAAIFLIANMVQIAAFNRSRETSIMRMVGASRWMTQAPFVLEALLGTLIGVVLAGVGISVGKSAVVDPSLKNLYESQLLAPIKSSDIWVALPIVGVFALIFAALTAQITLRAYVRK</sequence>
<dbReference type="InterPro" id="IPR040690">
    <property type="entry name" value="FtsX_ECD"/>
</dbReference>
<keyword evidence="6 12" id="KW-1003">Cell membrane</keyword>
<dbReference type="InterPro" id="IPR004513">
    <property type="entry name" value="FtsX"/>
</dbReference>
<evidence type="ECO:0000259" key="14">
    <source>
        <dbReference type="Pfam" id="PF02687"/>
    </source>
</evidence>
<feature type="domain" description="ABC3 transporter permease C-terminal" evidence="14">
    <location>
        <begin position="178"/>
        <end position="298"/>
    </location>
</feature>
<comment type="subunit">
    <text evidence="4">Forms a membrane-associated complex with FtsE.</text>
</comment>